<evidence type="ECO:0000313" key="2">
    <source>
        <dbReference type="EMBL" id="QEQ97751.1"/>
    </source>
</evidence>
<organism evidence="2 3">
    <name type="scientific">Neptunomonas concharum</name>
    <dbReference type="NCBI Taxonomy" id="1031538"/>
    <lineage>
        <taxon>Bacteria</taxon>
        <taxon>Pseudomonadati</taxon>
        <taxon>Pseudomonadota</taxon>
        <taxon>Gammaproteobacteria</taxon>
        <taxon>Oceanospirillales</taxon>
        <taxon>Oceanospirillaceae</taxon>
        <taxon>Neptunomonas</taxon>
    </lineage>
</organism>
<evidence type="ECO:0000313" key="3">
    <source>
        <dbReference type="Proteomes" id="UP000324760"/>
    </source>
</evidence>
<accession>A0A5P1REQ1</accession>
<dbReference type="EMBL" id="CP043869">
    <property type="protein sequence ID" value="QEQ97751.1"/>
    <property type="molecule type" value="Genomic_DNA"/>
</dbReference>
<dbReference type="Proteomes" id="UP000324760">
    <property type="component" value="Chromosome"/>
</dbReference>
<name>A0A5P1REQ1_9GAMM</name>
<dbReference type="KEGG" id="ncu:F0U83_14050"/>
<reference evidence="2 3" key="1">
    <citation type="journal article" date="2019" name="Biochem. Eng. J.">
        <title>Metabolic engineering of the marine bacteria Neptunomonas concharum for the production of acetoin and meso-2,3-butanediol from acetate.</title>
        <authorList>
            <person name="Li W."/>
            <person name="Pu N."/>
            <person name="Liu C.-X."/>
            <person name="Yuan Q.-P."/>
            <person name="Li Z.-J."/>
        </authorList>
    </citation>
    <scope>NUCLEOTIDE SEQUENCE [LARGE SCALE GENOMIC DNA]</scope>
    <source>
        <strain evidence="2 3">JCM17730</strain>
    </source>
</reference>
<evidence type="ECO:0000256" key="1">
    <source>
        <dbReference type="SAM" id="SignalP"/>
    </source>
</evidence>
<dbReference type="RefSeq" id="WP_138987866.1">
    <property type="nucleotide sequence ID" value="NZ_CP043869.1"/>
</dbReference>
<dbReference type="AlphaFoldDB" id="A0A5P1REQ1"/>
<keyword evidence="3" id="KW-1185">Reference proteome</keyword>
<proteinExistence type="predicted"/>
<keyword evidence="1" id="KW-0732">Signal</keyword>
<sequence>MIRYLMLSLILLFTAKSLAADDNMKITQDGVGEVLIFPFFTTQNGWDTYINVFRHSGRYPISSASPLLHLKFRSAETGDVVKSLNAYVGSGNNFRFSLSKDEAGKVTLRVAEGLCVLDGVGYGFGSGAQFDIPINTGSLEVYHLGGNDLALLPQPEESHCAEQADYLAGIEPDAEPVGQYDIRDDLIYGTANLMNVQQGLSAAYEATAITNTRMHALLGSRDARSIHPLNTYINLSRVQGGIDALAKLMMAMHISNEVVVLDELNAQTDWVISYPLAGYKNHKPFSVLMDGRTKYCGTLGLPVEEGKVAVQQYLWIGDNSFIGSVGGGEVYDAYKDYYDIGLLPDHPKVAADLCHAVNVVSFDRPSILQESGSILATRVDNVLPGPVTRSTLYHTGSYDQAPVLGFRLTSFKNGTLDNGNTLANYALLTPHRYFNRE</sequence>
<feature type="chain" id="PRO_5024911520" evidence="1">
    <location>
        <begin position="20"/>
        <end position="437"/>
    </location>
</feature>
<protein>
    <submittedName>
        <fullName evidence="2">Uncharacterized protein</fullName>
    </submittedName>
</protein>
<dbReference type="OrthoDB" id="6125138at2"/>
<gene>
    <name evidence="2" type="ORF">F0U83_14050</name>
</gene>
<feature type="signal peptide" evidence="1">
    <location>
        <begin position="1"/>
        <end position="19"/>
    </location>
</feature>